<organism evidence="1 2">
    <name type="scientific">Aeromonas media</name>
    <dbReference type="NCBI Taxonomy" id="651"/>
    <lineage>
        <taxon>Bacteria</taxon>
        <taxon>Pseudomonadati</taxon>
        <taxon>Pseudomonadota</taxon>
        <taxon>Gammaproteobacteria</taxon>
        <taxon>Aeromonadales</taxon>
        <taxon>Aeromonadaceae</taxon>
        <taxon>Aeromonas</taxon>
    </lineage>
</organism>
<dbReference type="Proteomes" id="UP000463871">
    <property type="component" value="Chromosome"/>
</dbReference>
<dbReference type="RefSeq" id="WP_161507761.1">
    <property type="nucleotide sequence ID" value="NZ_CP047962.1"/>
</dbReference>
<evidence type="ECO:0000313" key="2">
    <source>
        <dbReference type="Proteomes" id="UP000463871"/>
    </source>
</evidence>
<evidence type="ECO:0000313" key="1">
    <source>
        <dbReference type="EMBL" id="QHQ53126.1"/>
    </source>
</evidence>
<accession>A0AAE6SMN7</accession>
<dbReference type="EMBL" id="CP047962">
    <property type="protein sequence ID" value="QHQ53126.1"/>
    <property type="molecule type" value="Genomic_DNA"/>
</dbReference>
<dbReference type="AlphaFoldDB" id="A0AAE6SMN7"/>
<gene>
    <name evidence="1" type="ORF">GWI30_21320</name>
</gene>
<name>A0AAE6SMN7_AERME</name>
<sequence length="79" mass="8662">MVRAFTRLDFTSVGSLLCRAAMRALGLVNDHLEARPVRPPASGAWGPLFGVRYSRDTVIPVQDCCIQIEVPINEAVPCH</sequence>
<proteinExistence type="predicted"/>
<protein>
    <submittedName>
        <fullName evidence="1">Uncharacterized protein</fullName>
    </submittedName>
</protein>
<reference evidence="1 2" key="1">
    <citation type="submission" date="2020-01" db="EMBL/GenBank/DDBJ databases">
        <title>Complete genome of Aeromonas media MC64.</title>
        <authorList>
            <person name="Cao G."/>
            <person name="Fu J."/>
            <person name="Zhong C."/>
        </authorList>
    </citation>
    <scope>NUCLEOTIDE SEQUENCE [LARGE SCALE GENOMIC DNA]</scope>
    <source>
        <strain evidence="1 2">MC64</strain>
    </source>
</reference>